<keyword evidence="1" id="KW-0175">Coiled coil</keyword>
<sequence>MDVDHEAPPATTQDDRDFYNVDPDDEIVAELPVYLSNALTPFLYLLQYPMRQTPFAERQGPLAARIKPNAKMVQLDLPLDTRSTHYSTERGEEFSMGMHDKAVKTAYDRRMEEYEDERQGIKSKKKEEELLDKMTLTSTLIPTQTNYLVGVLHQGELHLTPLQTIIQMRPGFSYLDKIDDKLKAANKRIQEVERQEEKKKQEKGEPQTLQVSMKQGDNQGATRRNIYSMAVRNADDEDWQPVVYYDQNSPEAEAAYQGLYTTSRSELQCKTTRAAFLDEMSAIK</sequence>
<dbReference type="GO" id="GO:0005666">
    <property type="term" value="C:RNA polymerase III complex"/>
    <property type="evidence" value="ECO:0007669"/>
    <property type="project" value="TreeGrafter"/>
</dbReference>
<feature type="compositionally biased region" description="Basic and acidic residues" evidence="2">
    <location>
        <begin position="192"/>
        <end position="205"/>
    </location>
</feature>
<protein>
    <recommendedName>
        <fullName evidence="5">DNA-directed RNA polymerase III subunit Rpc5</fullName>
    </recommendedName>
</protein>
<accession>A0A1X2GIJ1</accession>
<proteinExistence type="predicted"/>
<feature type="region of interest" description="Disordered" evidence="2">
    <location>
        <begin position="192"/>
        <end position="222"/>
    </location>
</feature>
<organism evidence="3 4">
    <name type="scientific">Hesseltinella vesiculosa</name>
    <dbReference type="NCBI Taxonomy" id="101127"/>
    <lineage>
        <taxon>Eukaryota</taxon>
        <taxon>Fungi</taxon>
        <taxon>Fungi incertae sedis</taxon>
        <taxon>Mucoromycota</taxon>
        <taxon>Mucoromycotina</taxon>
        <taxon>Mucoromycetes</taxon>
        <taxon>Mucorales</taxon>
        <taxon>Cunninghamellaceae</taxon>
        <taxon>Hesseltinella</taxon>
    </lineage>
</organism>
<dbReference type="PANTHER" id="PTHR12069:SF0">
    <property type="entry name" value="DNA-DIRECTED RNA POLYMERASE III SUBUNIT RPC5"/>
    <property type="match status" value="1"/>
</dbReference>
<feature type="compositionally biased region" description="Polar residues" evidence="2">
    <location>
        <begin position="208"/>
        <end position="222"/>
    </location>
</feature>
<dbReference type="InterPro" id="IPR006886">
    <property type="entry name" value="RNA_pol_III_Rpc5"/>
</dbReference>
<dbReference type="GO" id="GO:0042797">
    <property type="term" value="P:tRNA transcription by RNA polymerase III"/>
    <property type="evidence" value="ECO:0007669"/>
    <property type="project" value="TreeGrafter"/>
</dbReference>
<dbReference type="PANTHER" id="PTHR12069">
    <property type="entry name" value="DNA-DIRECTED RNA POLYMERASES III 80 KDA POLYPEPTIDE RNA POLYMERASE III SUBUNIT 5"/>
    <property type="match status" value="1"/>
</dbReference>
<comment type="caution">
    <text evidence="3">The sequence shown here is derived from an EMBL/GenBank/DDBJ whole genome shotgun (WGS) entry which is preliminary data.</text>
</comment>
<reference evidence="3 4" key="1">
    <citation type="submission" date="2016-07" db="EMBL/GenBank/DDBJ databases">
        <title>Pervasive Adenine N6-methylation of Active Genes in Fungi.</title>
        <authorList>
            <consortium name="DOE Joint Genome Institute"/>
            <person name="Mondo S.J."/>
            <person name="Dannebaum R.O."/>
            <person name="Kuo R.C."/>
            <person name="Labutti K."/>
            <person name="Haridas S."/>
            <person name="Kuo A."/>
            <person name="Salamov A."/>
            <person name="Ahrendt S.R."/>
            <person name="Lipzen A."/>
            <person name="Sullivan W."/>
            <person name="Andreopoulos W.B."/>
            <person name="Clum A."/>
            <person name="Lindquist E."/>
            <person name="Daum C."/>
            <person name="Ramamoorthy G.K."/>
            <person name="Gryganskyi A."/>
            <person name="Culley D."/>
            <person name="Magnuson J.K."/>
            <person name="James T.Y."/>
            <person name="O'Malley M.A."/>
            <person name="Stajich J.E."/>
            <person name="Spatafora J.W."/>
            <person name="Visel A."/>
            <person name="Grigoriev I.V."/>
        </authorList>
    </citation>
    <scope>NUCLEOTIDE SEQUENCE [LARGE SCALE GENOMIC DNA]</scope>
    <source>
        <strain evidence="3 4">NRRL 3301</strain>
    </source>
</reference>
<feature type="coiled-coil region" evidence="1">
    <location>
        <begin position="104"/>
        <end position="131"/>
    </location>
</feature>
<dbReference type="EMBL" id="MCGT01000013">
    <property type="protein sequence ID" value="ORX54540.1"/>
    <property type="molecule type" value="Genomic_DNA"/>
</dbReference>
<name>A0A1X2GIJ1_9FUNG</name>
<dbReference type="AlphaFoldDB" id="A0A1X2GIJ1"/>
<evidence type="ECO:0000313" key="3">
    <source>
        <dbReference type="EMBL" id="ORX54540.1"/>
    </source>
</evidence>
<dbReference type="STRING" id="101127.A0A1X2GIJ1"/>
<gene>
    <name evidence="3" type="ORF">DM01DRAFT_1345701</name>
</gene>
<evidence type="ECO:0000256" key="1">
    <source>
        <dbReference type="SAM" id="Coils"/>
    </source>
</evidence>
<dbReference type="Pfam" id="PF04801">
    <property type="entry name" value="RPC5"/>
    <property type="match status" value="1"/>
</dbReference>
<dbReference type="Proteomes" id="UP000242146">
    <property type="component" value="Unassembled WGS sequence"/>
</dbReference>
<dbReference type="OrthoDB" id="340681at2759"/>
<evidence type="ECO:0000256" key="2">
    <source>
        <dbReference type="SAM" id="MobiDB-lite"/>
    </source>
</evidence>
<evidence type="ECO:0000313" key="4">
    <source>
        <dbReference type="Proteomes" id="UP000242146"/>
    </source>
</evidence>
<evidence type="ECO:0008006" key="5">
    <source>
        <dbReference type="Google" id="ProtNLM"/>
    </source>
</evidence>
<keyword evidence="4" id="KW-1185">Reference proteome</keyword>